<evidence type="ECO:0000259" key="2">
    <source>
        <dbReference type="PROSITE" id="PS51688"/>
    </source>
</evidence>
<dbReference type="EMBL" id="MFMM01000001">
    <property type="protein sequence ID" value="OGG85322.1"/>
    <property type="molecule type" value="Genomic_DNA"/>
</dbReference>
<dbReference type="STRING" id="1798525.A3G90_04700"/>
<evidence type="ECO:0000313" key="3">
    <source>
        <dbReference type="EMBL" id="OGG85322.1"/>
    </source>
</evidence>
<proteinExistence type="predicted"/>
<dbReference type="Gene3D" id="2.150.10.10">
    <property type="entry name" value="Serralysin-like metalloprotease, C-terminal"/>
    <property type="match status" value="1"/>
</dbReference>
<accession>A0A1F6FHI0</accession>
<feature type="compositionally biased region" description="Acidic residues" evidence="1">
    <location>
        <begin position="3104"/>
        <end position="3122"/>
    </location>
</feature>
<protein>
    <recommendedName>
        <fullName evidence="2">Peptidase S74 domain-containing protein</fullName>
    </recommendedName>
</protein>
<feature type="domain" description="Peptidase S74" evidence="2">
    <location>
        <begin position="2898"/>
        <end position="3001"/>
    </location>
</feature>
<dbReference type="InterPro" id="IPR030392">
    <property type="entry name" value="S74_ICA"/>
</dbReference>
<evidence type="ECO:0000256" key="1">
    <source>
        <dbReference type="SAM" id="MobiDB-lite"/>
    </source>
</evidence>
<sequence length="3143" mass="318690">MFVMPLSAMAQFNPEINYQGKLTNGSGVAVADGTYNMNFWLVPTSGGATSTAVWSEARTGANRVQVTDGLFSVMLGDVSTLASVDFNQTLYLAVEIGGTGTPTWDGELLPRKVLGAVPAAFVAETADSADALSGIASSSFLRSDEVDTMTASSSSSLLTLIQNGIGKVLSLFSGATEIFTVLSNGNVGVGTTTPSSRLTVVGDTSLGGSLAIEDNVTIGGTIQAPLLTPGRVLFSTTGSYLTDSANLVFDGTNLGIGTSTPAANLHIYAGAGNALSRTTWSDTTAEGGLIFYQGSNYYGGLESFGSSFATVLYRNSLMLTAARSDLGSIIFRTRTSDAYQERMILTNSGSLGIGTTTPSQMLTVGGTTGSQFLVSSAGVVTDGTWSADTIAATRGGTGLSTITQNQLLIGGAGNTWSQIATSSLGLSASFTTSAGLAALLSDEVGTGGGFVRASSTMLTSPNIVGATLSGTISGGTFSGGAWQGDAISSTYLDSAVILGTEIDTSAELAAIVTDATGSGALVFGTSPTISGTLAGDSATFSGTLGVTGTTTLSHAYISGELRDGLSSAGTSGMVLQTTGTSTQWVATSTLGFSSGASTFLDLTDTPGSYTANRIMFTNSGATALTDSADFTYDGSNLGLGGDDGIAFGGIRLITASTTNDSIAFGENAGATFNNQTTFNTAIGYLAGRYASTTGSDYNNFMGYQAGYNNTGANNNLFGYQAGYGNTGSNVVAIGYQALGTTTAGNTVAGTVGIGYQALLNNTTGSYNTAVGSYALSNNVTGYTNSAFGRRSLVNNSTGAENSAFGEQVLEENTIGDGNSAFGNSALEDNFDGNNNSAFGIYALNGNITGSNNSAFGTNAGRYLNDGVTIASTTDNSVYLGYGTRAFTNNDQNTIVIGYNTNGLGSNTVVLGNDSITTTALKGNVGIGTTTPSSKLTIAGDIFATGAFRDSTNASGTSGMVLQTTGTGTQWVATSSLGFSSGASTFLDLTDTPSSYTANRIMFTNSGATALTDSANFVFDGTNLGIGTTTPSYKLTVDGAIQASSTSNSIFGNGTTGGLTIGDSTFTKTNGSHFQLGSGIDVAAGSAALPSFGFTSDTNTGIYSSGADALSFSTGGTERLRVYSNGNLAGDDFTNLPGAAGNSTYKIFHFASPTETGSTMLSMASRNFSTSFFGNRAGEFIVGNEGARPIIFKNGMLYTNSDTLNTGTEWLRIAGDGNIGIGTTTPSSKFTVAGNAYIGGNITLSGTLAGASATFSGTLGVTGTTTLSHAYISGELRDGLSSAGTSGMVLQTTGTSTQWVATSTLGFSSGASTFLDLTDTPSSYTANRIMFTDSGATALTDSANFTFDGTNLGLGGQSKIAFGGTNYLYASSTNDSVVFGENAGTNFNSDTTYNVAIGFEAGRYASTTDVDYNNYIGYVAGQHSTGTKNNIIGSEAGQFSVGSFNNLLGNLAGYANTGSTNNIFGYDAGTFNTGSNNNSLGNQAGRTNTGSDNNILGRTAGFTNTGSDNNFIGRAAGYSNTGQSNNILGTLAGVTNTGSYNNMLGYQAGRTNTGSYNNILGYFAGYTNNGNYNEIIGYQAGRYVQSTSSVMIGAEAYYGGGVFQAINNVAVGYRAGYSATTTADNNILLGYQAADNLTTGNNNIVIGYDVDLTTATADNTLNIGNLVFGTGVDGTGTTLSSGNVGIGTTTPGSKLTVAGDINLTGGIRFNTDTFGSPMAIKYAAGNVVFGEYALNNLTDASVYSNVALGDSAASNLVSGNSNVILGQSAGLSISTSSANVIIGSQAVGENEGGSEIGSAVIVGRNAGYNLEGNYFHTFIGSDAGYNVTNGSDNTLIGNRAGHTITTGAANIVLGSGSDTGITTGDNNVIIGNAIVGLSSSLSNNIILADGAGNQRINVDATGSVGIGTTTPSSKLTVVGDIFATGAFRDSTNASGTTGMVLQTTGTGTQWVATSSLGISGGATTFLALTDTPSSFTANRIMFTNSGATALTDSANLVFDGTNFGIGTTTPNNLIQVYDLIEFDNTGFLTQVGYQAGKNLVSGANNNTFVGYRAGYSSSTASNSGADNNTGIGYNSLTSNSSGNSNVAIGSGSLQANTTGSGNSAVGVNSLLSNTTGANNVAMGLDALRSNTTGWYNVAIGPGALYTNADSWYNTAVGYDALRLNTTGQSNTATGYEALRANTSGQNNTANGYNSLYLNTTGSANAALGTYALYSNVNGDSNTAVGYQAGRYLTDGTSAASTTDRSIFLGYNTKALTNNDLNSIVIGYDTNGLGSNTVVLGNDSITTTALKGNVGIGTTTPSSKLTVVGDVFATGAFRDSVNSAGTLGMVLQTTGTTTQWVATSTLGITGGVSTFLALTDTPSSYTANRIMFTNSGATALTDSADFTYDGTNLGLGGTNGIAFGGTRYITASTSNDSITFGENAGATFASVTTDNIAIGFEAGRYASTTAADNSTYIGFRAGYGNRGNKVLTVGDLAGSNNSGDYVALLGNGAGEFNTGDNVEAIGDWAARNNTGIFVTAFGYEAGMNNTGSYNLISGYQAGLNNTGNDNFINGYTAGNDNQGFRSFIFGTAAGYANTGDDGIFIGVDAGKVNTGNDNIFMGDSAGENNTAGFSNIFMGLTAGFGNTTGDDNIMIGDAAGADIIGNNNVLLGTEAFNGNAVPTFTASNNIAIGYQAGFNADTNANNNIIIGHLAADNITSGANNIVIGYDVDIASTTRSNQLNIGNLLFGTGVDGTGTTLSTGNLGVGTTTPSSKLSIVGTAGSNDIFTISSSTGSRLFTVTSAGSVGIGTSSPAYPLDVYLGTANAMHVKSDDAYSLIVFDDDTTSSGQVAAGVLGNDFQVFTQGAAKFVILQGGNVGIGTTTPVQKLQVIGDIRVGTTGTNGCLQRFDGTALVGTCSSDEQLKTNITPLTDSSTTRTYIEGIASLTPVTYQWNELAADLYKNGTTTTAIGLIAQDVELVFPELVSIDSKGYRQVDFAALPFYVMQALKEFYTEFVSLKDMVAGFATRFTSEEVQTDKLCVGDVCVTETELQQLLNDAGATPATPTEPEPEPAGTSTEPAPNNGTSTEPTPDTGEGDPTGDSGATSPDTEIGSEAEGGAGAEEPVVVEEEPEPEPPPEPEPAPEPEPTPEPAPTSDSGAGAEGG</sequence>
<dbReference type="InterPro" id="IPR011049">
    <property type="entry name" value="Serralysin-like_metalloprot_C"/>
</dbReference>
<feature type="region of interest" description="Disordered" evidence="1">
    <location>
        <begin position="3037"/>
        <end position="3143"/>
    </location>
</feature>
<dbReference type="Pfam" id="PF13884">
    <property type="entry name" value="Peptidase_S74"/>
    <property type="match status" value="1"/>
</dbReference>
<name>A0A1F6FHI0_9BACT</name>
<evidence type="ECO:0000313" key="4">
    <source>
        <dbReference type="Proteomes" id="UP000177325"/>
    </source>
</evidence>
<organism evidence="3 4">
    <name type="scientific">Candidatus Kaiserbacteria bacterium RIFCSPLOWO2_12_FULL_45_26</name>
    <dbReference type="NCBI Taxonomy" id="1798525"/>
    <lineage>
        <taxon>Bacteria</taxon>
        <taxon>Candidatus Kaiseribacteriota</taxon>
    </lineage>
</organism>
<reference evidence="3 4" key="1">
    <citation type="journal article" date="2016" name="Nat. Commun.">
        <title>Thousands of microbial genomes shed light on interconnected biogeochemical processes in an aquifer system.</title>
        <authorList>
            <person name="Anantharaman K."/>
            <person name="Brown C.T."/>
            <person name="Hug L.A."/>
            <person name="Sharon I."/>
            <person name="Castelle C.J."/>
            <person name="Probst A.J."/>
            <person name="Thomas B.C."/>
            <person name="Singh A."/>
            <person name="Wilkins M.J."/>
            <person name="Karaoz U."/>
            <person name="Brodie E.L."/>
            <person name="Williams K.H."/>
            <person name="Hubbard S.S."/>
            <person name="Banfield J.F."/>
        </authorList>
    </citation>
    <scope>NUCLEOTIDE SEQUENCE [LARGE SCALE GENOMIC DNA]</scope>
</reference>
<comment type="caution">
    <text evidence="3">The sequence shown here is derived from an EMBL/GenBank/DDBJ whole genome shotgun (WGS) entry which is preliminary data.</text>
</comment>
<dbReference type="Proteomes" id="UP000177325">
    <property type="component" value="Unassembled WGS sequence"/>
</dbReference>
<feature type="compositionally biased region" description="Low complexity" evidence="1">
    <location>
        <begin position="3037"/>
        <end position="3060"/>
    </location>
</feature>
<dbReference type="PROSITE" id="PS51688">
    <property type="entry name" value="ICA"/>
    <property type="match status" value="1"/>
</dbReference>
<gene>
    <name evidence="3" type="ORF">A3G90_04700</name>
</gene>